<feature type="compositionally biased region" description="Low complexity" evidence="1">
    <location>
        <begin position="759"/>
        <end position="773"/>
    </location>
</feature>
<feature type="compositionally biased region" description="Polar residues" evidence="1">
    <location>
        <begin position="634"/>
        <end position="649"/>
    </location>
</feature>
<dbReference type="InterPro" id="IPR053036">
    <property type="entry name" value="CellCycle_DNARepair_Reg"/>
</dbReference>
<name>A0A1Q3AA76_ZYGRO</name>
<dbReference type="GO" id="GO:0005634">
    <property type="term" value="C:nucleus"/>
    <property type="evidence" value="ECO:0007669"/>
    <property type="project" value="TreeGrafter"/>
</dbReference>
<feature type="compositionally biased region" description="Basic and acidic residues" evidence="1">
    <location>
        <begin position="650"/>
        <end position="661"/>
    </location>
</feature>
<protein>
    <recommendedName>
        <fullName evidence="2">BRCT domain-containing protein</fullName>
    </recommendedName>
</protein>
<dbReference type="Gene3D" id="3.40.50.10190">
    <property type="entry name" value="BRCT domain"/>
    <property type="match status" value="4"/>
</dbReference>
<feature type="compositionally biased region" description="Low complexity" evidence="1">
    <location>
        <begin position="842"/>
        <end position="851"/>
    </location>
</feature>
<organism evidence="3 4">
    <name type="scientific">Zygosaccharomyces rouxii</name>
    <dbReference type="NCBI Taxonomy" id="4956"/>
    <lineage>
        <taxon>Eukaryota</taxon>
        <taxon>Fungi</taxon>
        <taxon>Dikarya</taxon>
        <taxon>Ascomycota</taxon>
        <taxon>Saccharomycotina</taxon>
        <taxon>Saccharomycetes</taxon>
        <taxon>Saccharomycetales</taxon>
        <taxon>Saccharomycetaceae</taxon>
        <taxon>Zygosaccharomyces</taxon>
    </lineage>
</organism>
<dbReference type="SUPFAM" id="SSF52113">
    <property type="entry name" value="BRCT domain"/>
    <property type="match status" value="2"/>
</dbReference>
<dbReference type="Pfam" id="PF16770">
    <property type="entry name" value="RTT107_BRCT_5"/>
    <property type="match status" value="1"/>
</dbReference>
<feature type="compositionally biased region" description="Polar residues" evidence="1">
    <location>
        <begin position="662"/>
        <end position="673"/>
    </location>
</feature>
<feature type="domain" description="BRCT" evidence="2">
    <location>
        <begin position="348"/>
        <end position="428"/>
    </location>
</feature>
<dbReference type="GO" id="GO:0035361">
    <property type="term" value="C:Cul8-RING ubiquitin ligase complex"/>
    <property type="evidence" value="ECO:0007669"/>
    <property type="project" value="TreeGrafter"/>
</dbReference>
<evidence type="ECO:0000259" key="2">
    <source>
        <dbReference type="PROSITE" id="PS50172"/>
    </source>
</evidence>
<evidence type="ECO:0000256" key="1">
    <source>
        <dbReference type="SAM" id="MobiDB-lite"/>
    </source>
</evidence>
<dbReference type="GO" id="GO:0006302">
    <property type="term" value="P:double-strand break repair"/>
    <property type="evidence" value="ECO:0007669"/>
    <property type="project" value="TreeGrafter"/>
</dbReference>
<dbReference type="Pfam" id="PF16771">
    <property type="entry name" value="RTT107_BRCT_6"/>
    <property type="match status" value="1"/>
</dbReference>
<dbReference type="GO" id="GO:1990683">
    <property type="term" value="P:DNA double-strand break attachment to nuclear envelope"/>
    <property type="evidence" value="ECO:0007669"/>
    <property type="project" value="TreeGrafter"/>
</dbReference>
<feature type="compositionally biased region" description="Basic and acidic residues" evidence="1">
    <location>
        <begin position="690"/>
        <end position="717"/>
    </location>
</feature>
<feature type="compositionally biased region" description="Polar residues" evidence="1">
    <location>
        <begin position="852"/>
        <end position="865"/>
    </location>
</feature>
<feature type="compositionally biased region" description="Polar residues" evidence="1">
    <location>
        <begin position="826"/>
        <end position="835"/>
    </location>
</feature>
<dbReference type="SMART" id="SM00292">
    <property type="entry name" value="BRCT"/>
    <property type="match status" value="4"/>
</dbReference>
<feature type="domain" description="BRCT" evidence="2">
    <location>
        <begin position="120"/>
        <end position="214"/>
    </location>
</feature>
<feature type="region of interest" description="Disordered" evidence="1">
    <location>
        <begin position="450"/>
        <end position="506"/>
    </location>
</feature>
<feature type="domain" description="BRCT" evidence="2">
    <location>
        <begin position="62"/>
        <end position="110"/>
    </location>
</feature>
<evidence type="ECO:0000313" key="4">
    <source>
        <dbReference type="Proteomes" id="UP000187013"/>
    </source>
</evidence>
<sequence length="1231" mass="140859">MSDGSKLFENLNFLIVVTKFEQLESIRPITDLLKRNSCQICIVHKCFDTKSSTTPEDLKLWFANDVTEGNTVHFIISEDINFPFYRVASVDFLIPVVRPDWIYTCIENRKHARTSLFSPDPRHIFKEFQIYVSRHSFNNSEYLFYTEAVHALGGTCVDFLSNKTTHLVTKDPHDPGILAVLNFGKVEPMKFVYPTWIIQSFKQISVAPEDAHKISPNDSDSSSRSKLEDIWGRLNDIDFKVTSNIWENHSFIIGMDISLNRDLYSTLIEFLQANGGTVHRHLDESDIAKTKADCYIGKSVSSREYEVAEKKKLHLGNLIWIFYMWSLNKFSPPMDKLIFSPFKRKLLETNQLITAYTNFFGQQRFYIQRLVNALGGFTTSELSRRNTHLLCRFPFGKKFETAKKWGDKCVITNYLWLEECYRQSTRLDPLKPCFQKLPVEGGLHRTLGQMKWDNSESPESHVECLSEQFNQEESKIQNRPLPSQNDGQDAGSGNEEQPTPELQPMAPETMASEPMAHEPVAPEPMAHEPVAPEPMAHEHVAPEPMVLEPIEQPIDTNEHIKWAESNEKEENHTAQNHVTEDREKSNSIPQELGNNYKIKPDIDHPEEIETRIQEASRNTPVPLPDEPVKEKGNFETTSNLEGTVNNEPNIQERKPLLEHISNEQSLPINQNEGLNLEKPQEQTQGVNNSTERKQEDSQENSQKDLQKTKVLQEDMKSTESLQKPNAKRLSVLDETTGNKVQEQDQPQGIRKESRTPTAEQEQPQKPQEQPMKPMEQREWLQEPRERHKTLIEKNREHEELQEIRKVDVNKLGRYQQIQEEPKVSTEENTQVETSPQLPPESPGESPVPSRPANENPNRTKSTDSIPSEVPKNVQEPRTNEKIGEVASKSQTPPSTLTPTSFDQIHSSQGSRRAAKTKAARKLHDDIESLNEFQRNNKRKKTGNLLPEEIAKLEKRKALEIEAKGILLRVLPEENEITKNDVESEAIQQHRQKKLPYHINAVSTGLSDNISELDQTILRLLGITIHNEITNENLERLDGVIAPKKLRTAKFLKSLSFHPLRYALTPKFLKDILRIVHKGKKANLSLDLSRYYIPDTDHGKIRRLTSLPNKVFERAGILSVNIISDIPGGIDIISSILKAHGVKETKSIPATHMNRLSLEDFSLNDANTEATTEVPLNYIFLVNKATQVRVFKKLTKNSNHSALAVAWDWFITSIFQLEVDVNNSEHVIFRSD</sequence>
<feature type="compositionally biased region" description="Basic and acidic residues" evidence="1">
    <location>
        <begin position="566"/>
        <end position="585"/>
    </location>
</feature>
<gene>
    <name evidence="3" type="ORF">ZYGR_0AG06370</name>
</gene>
<proteinExistence type="predicted"/>
<accession>A0A1Q3AA76</accession>
<dbReference type="PROSITE" id="PS50172">
    <property type="entry name" value="BRCT"/>
    <property type="match status" value="3"/>
</dbReference>
<dbReference type="EMBL" id="BDGX01000033">
    <property type="protein sequence ID" value="GAV52646.1"/>
    <property type="molecule type" value="Genomic_DNA"/>
</dbReference>
<dbReference type="PANTHER" id="PTHR47667">
    <property type="entry name" value="REGULATOR OF TY1 TRANSPOSITION PROTEIN 107"/>
    <property type="match status" value="1"/>
</dbReference>
<reference evidence="3 4" key="1">
    <citation type="submission" date="2016-08" db="EMBL/GenBank/DDBJ databases">
        <title>Draft genome sequence of allopolyploid Zygosaccharomyces rouxii.</title>
        <authorList>
            <person name="Watanabe J."/>
            <person name="Uehara K."/>
            <person name="Mogi Y."/>
            <person name="Tsukioka Y."/>
        </authorList>
    </citation>
    <scope>NUCLEOTIDE SEQUENCE [LARGE SCALE GENOMIC DNA]</scope>
    <source>
        <strain evidence="3 4">NBRC 110957</strain>
    </source>
</reference>
<feature type="compositionally biased region" description="Low complexity" evidence="1">
    <location>
        <begin position="887"/>
        <end position="900"/>
    </location>
</feature>
<dbReference type="InterPro" id="IPR001357">
    <property type="entry name" value="BRCT_dom"/>
</dbReference>
<evidence type="ECO:0000313" key="3">
    <source>
        <dbReference type="EMBL" id="GAV52646.1"/>
    </source>
</evidence>
<dbReference type="InterPro" id="IPR031906">
    <property type="entry name" value="RTT107_BRCT_6"/>
</dbReference>
<feature type="region of interest" description="Disordered" evidence="1">
    <location>
        <begin position="566"/>
        <end position="939"/>
    </location>
</feature>
<dbReference type="AlphaFoldDB" id="A0A1Q3AA76"/>
<dbReference type="Proteomes" id="UP000187013">
    <property type="component" value="Unassembled WGS sequence"/>
</dbReference>
<dbReference type="Pfam" id="PF00533">
    <property type="entry name" value="BRCT"/>
    <property type="match status" value="1"/>
</dbReference>
<feature type="compositionally biased region" description="Basic and acidic residues" evidence="1">
    <location>
        <begin position="774"/>
        <end position="810"/>
    </location>
</feature>
<feature type="compositionally biased region" description="Polar residues" evidence="1">
    <location>
        <begin position="733"/>
        <end position="746"/>
    </location>
</feature>
<feature type="compositionally biased region" description="Basic and acidic residues" evidence="1">
    <location>
        <begin position="598"/>
        <end position="614"/>
    </location>
</feature>
<comment type="caution">
    <text evidence="3">The sequence shown here is derived from an EMBL/GenBank/DDBJ whole genome shotgun (WGS) entry which is preliminary data.</text>
</comment>
<dbReference type="PANTHER" id="PTHR47667:SF1">
    <property type="entry name" value="REGULATOR OF TY1 TRANSPOSITION PROTEIN 107"/>
    <property type="match status" value="1"/>
</dbReference>
<dbReference type="Pfam" id="PF12738">
    <property type="entry name" value="PTCB-BRCT"/>
    <property type="match status" value="1"/>
</dbReference>
<feature type="compositionally biased region" description="Polar residues" evidence="1">
    <location>
        <begin position="901"/>
        <end position="910"/>
    </location>
</feature>
<dbReference type="InterPro" id="IPR036420">
    <property type="entry name" value="BRCT_dom_sf"/>
</dbReference>
<dbReference type="OrthoDB" id="342264at2759"/>